<dbReference type="SUPFAM" id="SSF53187">
    <property type="entry name" value="Zn-dependent exopeptidases"/>
    <property type="match status" value="1"/>
</dbReference>
<dbReference type="PANTHER" id="PTHR11014:SF63">
    <property type="entry name" value="METALLOPEPTIDASE, PUTATIVE (AFU_ORTHOLOGUE AFUA_6G09600)-RELATED"/>
    <property type="match status" value="1"/>
</dbReference>
<evidence type="ECO:0000256" key="1">
    <source>
        <dbReference type="SAM" id="MobiDB-lite"/>
    </source>
</evidence>
<comment type="caution">
    <text evidence="2">The sequence shown here is derived from an EMBL/GenBank/DDBJ whole genome shotgun (WGS) entry which is preliminary data.</text>
</comment>
<keyword evidence="2" id="KW-0645">Protease</keyword>
<accession>A0A164G758</accession>
<evidence type="ECO:0000313" key="3">
    <source>
        <dbReference type="Proteomes" id="UP000076858"/>
    </source>
</evidence>
<dbReference type="STRING" id="35525.A0A164G758"/>
<dbReference type="Proteomes" id="UP000076858">
    <property type="component" value="Unassembled WGS sequence"/>
</dbReference>
<dbReference type="Gene3D" id="3.40.630.10">
    <property type="entry name" value="Zn peptidases"/>
    <property type="match status" value="1"/>
</dbReference>
<feature type="non-terminal residue" evidence="2">
    <location>
        <position position="1"/>
    </location>
</feature>
<gene>
    <name evidence="2" type="ORF">APZ42_005894</name>
</gene>
<dbReference type="PANTHER" id="PTHR11014">
    <property type="entry name" value="PEPTIDASE M20 FAMILY MEMBER"/>
    <property type="match status" value="1"/>
</dbReference>
<dbReference type="InterPro" id="IPR017439">
    <property type="entry name" value="Amidohydrolase"/>
</dbReference>
<keyword evidence="2" id="KW-0378">Hydrolase</keyword>
<feature type="region of interest" description="Disordered" evidence="1">
    <location>
        <begin position="31"/>
        <end position="56"/>
    </location>
</feature>
<feature type="compositionally biased region" description="Basic and acidic residues" evidence="1">
    <location>
        <begin position="45"/>
        <end position="56"/>
    </location>
</feature>
<dbReference type="EMBL" id="LRGB01016416">
    <property type="protein sequence ID" value="KZR98608.1"/>
    <property type="molecule type" value="Genomic_DNA"/>
</dbReference>
<keyword evidence="3" id="KW-1185">Reference proteome</keyword>
<dbReference type="AlphaFoldDB" id="A0A164G758"/>
<proteinExistence type="predicted"/>
<organism evidence="2 3">
    <name type="scientific">Daphnia magna</name>
    <dbReference type="NCBI Taxonomy" id="35525"/>
    <lineage>
        <taxon>Eukaryota</taxon>
        <taxon>Metazoa</taxon>
        <taxon>Ecdysozoa</taxon>
        <taxon>Arthropoda</taxon>
        <taxon>Crustacea</taxon>
        <taxon>Branchiopoda</taxon>
        <taxon>Diplostraca</taxon>
        <taxon>Cladocera</taxon>
        <taxon>Anomopoda</taxon>
        <taxon>Daphniidae</taxon>
        <taxon>Daphnia</taxon>
    </lineage>
</organism>
<keyword evidence="2" id="KW-0121">Carboxypeptidase</keyword>
<sequence length="165" mass="18533">ARRLRHAGPGRRHVRKRPHVLRGPQPRLRLQRRGAAAGRHAVRPPGREEAVDRSRRLTPEGTAMNIEPRIAAFHDEMTRWRRDIHAHPELGFEEERTSAIVAEKLREFGCEVATGLARTGVVGTIRVGNSPDSIGLRADMDCLPMQETNTFEHASKYKGKMHGCG</sequence>
<name>A0A164G758_9CRUS</name>
<dbReference type="GO" id="GO:0004180">
    <property type="term" value="F:carboxypeptidase activity"/>
    <property type="evidence" value="ECO:0007669"/>
    <property type="project" value="UniProtKB-KW"/>
</dbReference>
<evidence type="ECO:0000313" key="2">
    <source>
        <dbReference type="EMBL" id="KZR98608.1"/>
    </source>
</evidence>
<protein>
    <submittedName>
        <fullName evidence="2">Thermostable carboxypeptidase 1-like protein</fullName>
    </submittedName>
</protein>
<reference evidence="2 3" key="1">
    <citation type="submission" date="2016-03" db="EMBL/GenBank/DDBJ databases">
        <title>EvidentialGene: Evidence-directed Construction of Genes on Genomes.</title>
        <authorList>
            <person name="Gilbert D.G."/>
            <person name="Choi J.-H."/>
            <person name="Mockaitis K."/>
            <person name="Colbourne J."/>
            <person name="Pfrender M."/>
        </authorList>
    </citation>
    <scope>NUCLEOTIDE SEQUENCE [LARGE SCALE GENOMIC DNA]</scope>
    <source>
        <strain evidence="2 3">Xinb3</strain>
        <tissue evidence="2">Complete organism</tissue>
    </source>
</reference>
<feature type="non-terminal residue" evidence="2">
    <location>
        <position position="165"/>
    </location>
</feature>